<organism evidence="1 2">
    <name type="scientific">Hypoxylon rubiginosum</name>
    <dbReference type="NCBI Taxonomy" id="110542"/>
    <lineage>
        <taxon>Eukaryota</taxon>
        <taxon>Fungi</taxon>
        <taxon>Dikarya</taxon>
        <taxon>Ascomycota</taxon>
        <taxon>Pezizomycotina</taxon>
        <taxon>Sordariomycetes</taxon>
        <taxon>Xylariomycetidae</taxon>
        <taxon>Xylariales</taxon>
        <taxon>Hypoxylaceae</taxon>
        <taxon>Hypoxylon</taxon>
    </lineage>
</organism>
<protein>
    <submittedName>
        <fullName evidence="1">Uncharacterized protein</fullName>
    </submittedName>
</protein>
<evidence type="ECO:0000313" key="2">
    <source>
        <dbReference type="Proteomes" id="UP001497680"/>
    </source>
</evidence>
<evidence type="ECO:0000313" key="1">
    <source>
        <dbReference type="EMBL" id="KAI6092716.1"/>
    </source>
</evidence>
<reference evidence="1 2" key="1">
    <citation type="journal article" date="2022" name="New Phytol.">
        <title>Ecological generalism drives hyperdiversity of secondary metabolite gene clusters in xylarialean endophytes.</title>
        <authorList>
            <person name="Franco M.E.E."/>
            <person name="Wisecaver J.H."/>
            <person name="Arnold A.E."/>
            <person name="Ju Y.M."/>
            <person name="Slot J.C."/>
            <person name="Ahrendt S."/>
            <person name="Moore L.P."/>
            <person name="Eastman K.E."/>
            <person name="Scott K."/>
            <person name="Konkel Z."/>
            <person name="Mondo S.J."/>
            <person name="Kuo A."/>
            <person name="Hayes R.D."/>
            <person name="Haridas S."/>
            <person name="Andreopoulos B."/>
            <person name="Riley R."/>
            <person name="LaButti K."/>
            <person name="Pangilinan J."/>
            <person name="Lipzen A."/>
            <person name="Amirebrahimi M."/>
            <person name="Yan J."/>
            <person name="Adam C."/>
            <person name="Keymanesh K."/>
            <person name="Ng V."/>
            <person name="Louie K."/>
            <person name="Northen T."/>
            <person name="Drula E."/>
            <person name="Henrissat B."/>
            <person name="Hsieh H.M."/>
            <person name="Youens-Clark K."/>
            <person name="Lutzoni F."/>
            <person name="Miadlikowska J."/>
            <person name="Eastwood D.C."/>
            <person name="Hamelin R.C."/>
            <person name="Grigoriev I.V."/>
            <person name="U'Ren J.M."/>
        </authorList>
    </citation>
    <scope>NUCLEOTIDE SEQUENCE [LARGE SCALE GENOMIC DNA]</scope>
    <source>
        <strain evidence="1 2">ER1909</strain>
    </source>
</reference>
<name>A0ACC0DIP3_9PEZI</name>
<sequence>MDPGTSLAVVSLALQVTHGLISYYKFWTHADGDIAEIQRSLLSLANMFAQLDIVLKTPNLQEHIVSIIRLAMNNCDSTVQGLQKRLEKLQQHNSPQKLKNKLNRRILYIFYHQQIEGLQSQLNKLRSELRLAIEVLNLDTTARSIDELRNELTVFKLKFEETNNSNYLRAHEKTIEERRSSIVKWLASYDISHAHLSAYERREPDTGRWLLESSCYDRWRSSESQFLWLVGDGKNITWLGRYSSYVG</sequence>
<dbReference type="EMBL" id="MU394282">
    <property type="protein sequence ID" value="KAI6092716.1"/>
    <property type="molecule type" value="Genomic_DNA"/>
</dbReference>
<proteinExistence type="predicted"/>
<dbReference type="Proteomes" id="UP001497680">
    <property type="component" value="Unassembled WGS sequence"/>
</dbReference>
<comment type="caution">
    <text evidence="1">The sequence shown here is derived from an EMBL/GenBank/DDBJ whole genome shotgun (WGS) entry which is preliminary data.</text>
</comment>
<keyword evidence="2" id="KW-1185">Reference proteome</keyword>
<gene>
    <name evidence="1" type="ORF">F4821DRAFT_109792</name>
</gene>
<accession>A0ACC0DIP3</accession>